<dbReference type="AlphaFoldDB" id="D7UWF9"/>
<dbReference type="HOGENOM" id="CLU_013985_11_8_9"/>
<dbReference type="eggNOG" id="COG0456">
    <property type="taxonomic scope" value="Bacteria"/>
</dbReference>
<dbReference type="PANTHER" id="PTHR43877">
    <property type="entry name" value="AMINOALKYLPHOSPHONATE N-ACETYLTRANSFERASE-RELATED-RELATED"/>
    <property type="match status" value="1"/>
</dbReference>
<dbReference type="InterPro" id="IPR000182">
    <property type="entry name" value="GNAT_dom"/>
</dbReference>
<proteinExistence type="predicted"/>
<dbReference type="SUPFAM" id="SSF55729">
    <property type="entry name" value="Acyl-CoA N-acyltransferases (Nat)"/>
    <property type="match status" value="1"/>
</dbReference>
<protein>
    <submittedName>
        <fullName evidence="4">Acetyltransferase, GNAT family</fullName>
    </submittedName>
</protein>
<keyword evidence="5" id="KW-1185">Reference proteome</keyword>
<dbReference type="Proteomes" id="UP000010119">
    <property type="component" value="Unassembled WGS sequence"/>
</dbReference>
<organism evidence="4 5">
    <name type="scientific">Listeria grayi DSM 20601</name>
    <dbReference type="NCBI Taxonomy" id="525367"/>
    <lineage>
        <taxon>Bacteria</taxon>
        <taxon>Bacillati</taxon>
        <taxon>Bacillota</taxon>
        <taxon>Bacilli</taxon>
        <taxon>Bacillales</taxon>
        <taxon>Listeriaceae</taxon>
        <taxon>Listeria</taxon>
    </lineage>
</organism>
<dbReference type="GO" id="GO:0016747">
    <property type="term" value="F:acyltransferase activity, transferring groups other than amino-acyl groups"/>
    <property type="evidence" value="ECO:0007669"/>
    <property type="project" value="InterPro"/>
</dbReference>
<name>D7UWF9_LISGR</name>
<comment type="caution">
    <text evidence="4">The sequence shown here is derived from an EMBL/GenBank/DDBJ whole genome shotgun (WGS) entry which is preliminary data.</text>
</comment>
<dbReference type="EMBL" id="ACCR02000003">
    <property type="protein sequence ID" value="EFI84043.1"/>
    <property type="molecule type" value="Genomic_DNA"/>
</dbReference>
<sequence length="173" mass="19585">MTADTGYPLIHKTKKEQKTMEIKLADLDYPPFVRLIEEHTKDMYEDVPEEYDTAINMENLPDENVTFWSVFDGDQLAGCGALKELGATHGEIKSIKTHPDHLQKGVASLLMDFLTQEAQRRGYTRLSLETGTTDDFIPARALYEKLGFTYCESYLDGPADPESVFMTKVLDPL</sequence>
<accession>D7UWF9</accession>
<evidence type="ECO:0000256" key="2">
    <source>
        <dbReference type="ARBA" id="ARBA00023315"/>
    </source>
</evidence>
<evidence type="ECO:0000256" key="1">
    <source>
        <dbReference type="ARBA" id="ARBA00022679"/>
    </source>
</evidence>
<reference evidence="4" key="1">
    <citation type="submission" date="2010-06" db="EMBL/GenBank/DDBJ databases">
        <authorList>
            <person name="Muzny D."/>
            <person name="Qin X."/>
            <person name="Buhay C."/>
            <person name="Dugan-Rocha S."/>
            <person name="Ding Y."/>
            <person name="Chen G."/>
            <person name="Hawes A."/>
            <person name="Holder M."/>
            <person name="Jhangiani S."/>
            <person name="Johnson A."/>
            <person name="Khan Z."/>
            <person name="Li Z."/>
            <person name="Liu W."/>
            <person name="Liu X."/>
            <person name="Perez L."/>
            <person name="Shen H."/>
            <person name="Wang Q."/>
            <person name="Watt J."/>
            <person name="Xi L."/>
            <person name="Xin Y."/>
            <person name="Zhou J."/>
            <person name="Deng J."/>
            <person name="Jiang H."/>
            <person name="Liu Y."/>
            <person name="Qu J."/>
            <person name="Song X.-Z."/>
            <person name="Zhang L."/>
            <person name="Villasana D."/>
            <person name="Johnson A."/>
            <person name="Liu J."/>
            <person name="Liyanage D."/>
            <person name="Lorensuhewa L."/>
            <person name="Robinson T."/>
            <person name="Song A."/>
            <person name="Song B.-B."/>
            <person name="Dinh H."/>
            <person name="Thornton R."/>
            <person name="Coyle M."/>
            <person name="Francisco L."/>
            <person name="Jackson L."/>
            <person name="Javaid M."/>
            <person name="Korchina V."/>
            <person name="Kovar C."/>
            <person name="Mata R."/>
            <person name="Mathew T."/>
            <person name="Ngo R."/>
            <person name="Nguyen L."/>
            <person name="Nguyen N."/>
            <person name="Okwuonu G."/>
            <person name="Ongeri F."/>
            <person name="Pham C."/>
            <person name="Simmons D."/>
            <person name="Wilczek-Boney K."/>
            <person name="Hale W."/>
            <person name="Jakkamsetti A."/>
            <person name="Pham P."/>
            <person name="Ruth R."/>
            <person name="San Lucas F."/>
            <person name="Warren J."/>
            <person name="Zhang J."/>
            <person name="Zhao Z."/>
            <person name="Zhou C."/>
            <person name="Zhu D."/>
            <person name="Lee S."/>
            <person name="Bess C."/>
            <person name="Blankenburg K."/>
            <person name="Forbes L."/>
            <person name="Fu Q."/>
            <person name="Gubbala S."/>
            <person name="Hirani K."/>
            <person name="Jayaseelan J.C."/>
            <person name="Lara F."/>
            <person name="Munidasa M."/>
            <person name="Palculict T."/>
            <person name="Patil S."/>
            <person name="Pu L.-L."/>
            <person name="Saada N."/>
            <person name="Tang L."/>
            <person name="Weissenberger G."/>
            <person name="Zhu Y."/>
            <person name="Hemphill L."/>
            <person name="Shang Y."/>
            <person name="Youmans B."/>
            <person name="Ayvaz T."/>
            <person name="Ross M."/>
            <person name="Santibanez J."/>
            <person name="Aqrawi P."/>
            <person name="Gross S."/>
            <person name="Joshi V."/>
            <person name="Fowler G."/>
            <person name="Nazareth L."/>
            <person name="Reid J."/>
            <person name="Worley K."/>
            <person name="Petrosino J."/>
            <person name="Highlander S."/>
            <person name="Gibbs R."/>
        </authorList>
    </citation>
    <scope>NUCLEOTIDE SEQUENCE [LARGE SCALE GENOMIC DNA]</scope>
    <source>
        <strain evidence="4">DSM 20601</strain>
    </source>
</reference>
<dbReference type="PROSITE" id="PS51186">
    <property type="entry name" value="GNAT"/>
    <property type="match status" value="1"/>
</dbReference>
<keyword evidence="2" id="KW-0012">Acyltransferase</keyword>
<dbReference type="CDD" id="cd04301">
    <property type="entry name" value="NAT_SF"/>
    <property type="match status" value="1"/>
</dbReference>
<feature type="domain" description="N-acetyltransferase" evidence="3">
    <location>
        <begin position="30"/>
        <end position="171"/>
    </location>
</feature>
<evidence type="ECO:0000313" key="5">
    <source>
        <dbReference type="Proteomes" id="UP000010119"/>
    </source>
</evidence>
<evidence type="ECO:0000259" key="3">
    <source>
        <dbReference type="PROSITE" id="PS51186"/>
    </source>
</evidence>
<dbReference type="Gene3D" id="3.40.630.30">
    <property type="match status" value="1"/>
</dbReference>
<evidence type="ECO:0000313" key="4">
    <source>
        <dbReference type="EMBL" id="EFI84043.1"/>
    </source>
</evidence>
<dbReference type="InterPro" id="IPR016181">
    <property type="entry name" value="Acyl_CoA_acyltransferase"/>
</dbReference>
<dbReference type="Pfam" id="PF00583">
    <property type="entry name" value="Acetyltransf_1"/>
    <property type="match status" value="1"/>
</dbReference>
<dbReference type="STRING" id="525367.HMPREF0556_10596"/>
<dbReference type="PANTHER" id="PTHR43877:SF5">
    <property type="entry name" value="BLL8307 PROTEIN"/>
    <property type="match status" value="1"/>
</dbReference>
<dbReference type="InterPro" id="IPR050832">
    <property type="entry name" value="Bact_Acetyltransf"/>
</dbReference>
<keyword evidence="1" id="KW-0808">Transferase</keyword>
<gene>
    <name evidence="4" type="primary">ysnE</name>
    <name evidence="4" type="ORF">HMPREF0556_10596</name>
</gene>